<accession>A0ABY4NAL1</accession>
<feature type="region of interest" description="Disordered" evidence="2">
    <location>
        <begin position="140"/>
        <end position="159"/>
    </location>
</feature>
<organism evidence="3 4">
    <name type="scientific">Brachybacterium kimchii</name>
    <dbReference type="NCBI Taxonomy" id="2942909"/>
    <lineage>
        <taxon>Bacteria</taxon>
        <taxon>Bacillati</taxon>
        <taxon>Actinomycetota</taxon>
        <taxon>Actinomycetes</taxon>
        <taxon>Micrococcales</taxon>
        <taxon>Dermabacteraceae</taxon>
        <taxon>Brachybacterium</taxon>
    </lineage>
</organism>
<protein>
    <submittedName>
        <fullName evidence="3">Spermidine synthase</fullName>
    </submittedName>
</protein>
<dbReference type="Proteomes" id="UP001055868">
    <property type="component" value="Chromosome"/>
</dbReference>
<dbReference type="PANTHER" id="PTHR43317:SF1">
    <property type="entry name" value="THERMOSPERMINE SYNTHASE ACAULIS5"/>
    <property type="match status" value="1"/>
</dbReference>
<dbReference type="EMBL" id="CP097218">
    <property type="protein sequence ID" value="UQN31577.1"/>
    <property type="molecule type" value="Genomic_DNA"/>
</dbReference>
<evidence type="ECO:0000256" key="2">
    <source>
        <dbReference type="SAM" id="MobiDB-lite"/>
    </source>
</evidence>
<proteinExistence type="predicted"/>
<dbReference type="RefSeq" id="WP_249481000.1">
    <property type="nucleotide sequence ID" value="NZ_CP097218.1"/>
</dbReference>
<dbReference type="Gene3D" id="3.40.50.150">
    <property type="entry name" value="Vaccinia Virus protein VP39"/>
    <property type="match status" value="1"/>
</dbReference>
<gene>
    <name evidence="3" type="ORF">M4486_10000</name>
</gene>
<dbReference type="PANTHER" id="PTHR43317">
    <property type="entry name" value="THERMOSPERMINE SYNTHASE ACAULIS5"/>
    <property type="match status" value="1"/>
</dbReference>
<name>A0ABY4NAL1_9MICO</name>
<dbReference type="InterPro" id="IPR029063">
    <property type="entry name" value="SAM-dependent_MTases_sf"/>
</dbReference>
<evidence type="ECO:0000256" key="1">
    <source>
        <dbReference type="ARBA" id="ARBA00023115"/>
    </source>
</evidence>
<sequence length="308" mass="32264">MTHRAPRPAAMSARLAHSDLLARIRPDGYSEHGFALDVGGIEQSHVDLEDPRVIRHEYLRRIAHVVDTAAEPGAPVRVLHLGAGALTLARYVQATRPGSPQVVVEIERELPDLVTSALPLPPGTDLEVRIGDAAEELAAMGSVGSGGPGGPGGPGGSGDRGEFDVIVVDVFSGQSTPAHLTREGFFADALERLSERGVMAVNVGDDAGLRFFAAQARALDAATEAAGLAGVWTLANEHVVRALDEGNLVLAAGPGLERSRGTDPERLRERWLAGGPHPAVVLDPAETSRLIGGMGEDAHGSRPVPRPR</sequence>
<evidence type="ECO:0000313" key="3">
    <source>
        <dbReference type="EMBL" id="UQN31577.1"/>
    </source>
</evidence>
<reference evidence="3" key="1">
    <citation type="submission" date="2022-05" db="EMBL/GenBank/DDBJ databases">
        <title>Genomic analysis of Brachybacterium sp. CBA3104.</title>
        <authorList>
            <person name="Roh S.W."/>
            <person name="Kim Y.B."/>
            <person name="Kim Y."/>
        </authorList>
    </citation>
    <scope>NUCLEOTIDE SEQUENCE</scope>
    <source>
        <strain evidence="3">CBA3104</strain>
    </source>
</reference>
<evidence type="ECO:0000313" key="4">
    <source>
        <dbReference type="Proteomes" id="UP001055868"/>
    </source>
</evidence>
<keyword evidence="1" id="KW-0620">Polyamine biosynthesis</keyword>
<feature type="compositionally biased region" description="Gly residues" evidence="2">
    <location>
        <begin position="143"/>
        <end position="158"/>
    </location>
</feature>
<keyword evidence="4" id="KW-1185">Reference proteome</keyword>
<dbReference type="SUPFAM" id="SSF53335">
    <property type="entry name" value="S-adenosyl-L-methionine-dependent methyltransferases"/>
    <property type="match status" value="1"/>
</dbReference>